<dbReference type="EMBL" id="QUOT01000001">
    <property type="protein sequence ID" value="REL29815.1"/>
    <property type="molecule type" value="Genomic_DNA"/>
</dbReference>
<dbReference type="Proteomes" id="UP000256899">
    <property type="component" value="Unassembled WGS sequence"/>
</dbReference>
<sequence>MHGSQRVSSKVTEKTKQHPIIKINYLPRIIAAKFMLLICGLKLGWDVLQVQYLWLFVLGILYPHITYWLAAKSRDGKRQEHMNMNFDAFLTGMTVSILPDYYFLSTATIVLIANALYIGAFRLLLKNMLAYATALVFAMVYVWPFAGFVQTDWPVKIVNTLFILIHFGTFAILSYYLTRRMIALTKEVQSLSITDPLTGAYNRRYLDANLSKEIHRSQRLNYPITVIFTDLDHFKSVNDEYGHQLGDKVLADFVSIARKCIREDVDWIARFGGEEFIAVLPNADADYGALIAERIRQEVSEHLFEFEDKQVSISSSFGVVAIDNNDHNASAECVIASAEKLIATADDGLYKAKEKGRNRVEVVNLHPQESI</sequence>
<dbReference type="Pfam" id="PF00990">
    <property type="entry name" value="GGDEF"/>
    <property type="match status" value="1"/>
</dbReference>
<dbReference type="PROSITE" id="PS50887">
    <property type="entry name" value="GGDEF"/>
    <property type="match status" value="1"/>
</dbReference>
<accession>A0A3E0U0R6</accession>
<dbReference type="SMART" id="SM00267">
    <property type="entry name" value="GGDEF"/>
    <property type="match status" value="1"/>
</dbReference>
<evidence type="ECO:0000259" key="4">
    <source>
        <dbReference type="PROSITE" id="PS50887"/>
    </source>
</evidence>
<keyword evidence="3" id="KW-0472">Membrane</keyword>
<keyword evidence="3" id="KW-1133">Transmembrane helix</keyword>
<dbReference type="Pfam" id="PF05230">
    <property type="entry name" value="MASE2"/>
    <property type="match status" value="1"/>
</dbReference>
<keyword evidence="6" id="KW-1185">Reference proteome</keyword>
<evidence type="ECO:0000313" key="5">
    <source>
        <dbReference type="EMBL" id="REL29815.1"/>
    </source>
</evidence>
<protein>
    <recommendedName>
        <fullName evidence="2">diguanylate cyclase</fullName>
        <ecNumber evidence="2">2.7.7.65</ecNumber>
    </recommendedName>
</protein>
<keyword evidence="3" id="KW-0812">Transmembrane</keyword>
<evidence type="ECO:0000256" key="2">
    <source>
        <dbReference type="ARBA" id="ARBA00012528"/>
    </source>
</evidence>
<dbReference type="GO" id="GO:1902201">
    <property type="term" value="P:negative regulation of bacterial-type flagellum-dependent cell motility"/>
    <property type="evidence" value="ECO:0007669"/>
    <property type="project" value="TreeGrafter"/>
</dbReference>
<reference evidence="6" key="1">
    <citation type="submission" date="2018-08" db="EMBL/GenBank/DDBJ databases">
        <title>Thalassotalea euphylliae genome.</title>
        <authorList>
            <person name="Summers S."/>
            <person name="Rice S.A."/>
            <person name="Freckelton M.L."/>
            <person name="Nedved B.T."/>
            <person name="Hadfield M.G."/>
        </authorList>
    </citation>
    <scope>NUCLEOTIDE SEQUENCE [LARGE SCALE GENOMIC DNA]</scope>
    <source>
        <strain evidence="6">H3</strain>
    </source>
</reference>
<dbReference type="RefSeq" id="WP_116013838.1">
    <property type="nucleotide sequence ID" value="NZ_QUOT01000001.1"/>
</dbReference>
<organism evidence="5 6">
    <name type="scientific">Thalassotalea euphylliae</name>
    <dbReference type="NCBI Taxonomy" id="1655234"/>
    <lineage>
        <taxon>Bacteria</taxon>
        <taxon>Pseudomonadati</taxon>
        <taxon>Pseudomonadota</taxon>
        <taxon>Gammaproteobacteria</taxon>
        <taxon>Alteromonadales</taxon>
        <taxon>Colwelliaceae</taxon>
        <taxon>Thalassotalea</taxon>
    </lineage>
</organism>
<dbReference type="GO" id="GO:0052621">
    <property type="term" value="F:diguanylate cyclase activity"/>
    <property type="evidence" value="ECO:0007669"/>
    <property type="project" value="UniProtKB-EC"/>
</dbReference>
<feature type="transmembrane region" description="Helical" evidence="3">
    <location>
        <begin position="157"/>
        <end position="177"/>
    </location>
</feature>
<dbReference type="Gene3D" id="3.30.70.270">
    <property type="match status" value="1"/>
</dbReference>
<dbReference type="PANTHER" id="PTHR45138">
    <property type="entry name" value="REGULATORY COMPONENTS OF SENSORY TRANSDUCTION SYSTEM"/>
    <property type="match status" value="1"/>
</dbReference>
<dbReference type="CDD" id="cd01949">
    <property type="entry name" value="GGDEF"/>
    <property type="match status" value="1"/>
</dbReference>
<dbReference type="InterPro" id="IPR000160">
    <property type="entry name" value="GGDEF_dom"/>
</dbReference>
<evidence type="ECO:0000256" key="3">
    <source>
        <dbReference type="SAM" id="Phobius"/>
    </source>
</evidence>
<dbReference type="InterPro" id="IPR050469">
    <property type="entry name" value="Diguanylate_Cyclase"/>
</dbReference>
<dbReference type="GO" id="GO:0005886">
    <property type="term" value="C:plasma membrane"/>
    <property type="evidence" value="ECO:0007669"/>
    <property type="project" value="TreeGrafter"/>
</dbReference>
<evidence type="ECO:0000313" key="6">
    <source>
        <dbReference type="Proteomes" id="UP000256899"/>
    </source>
</evidence>
<evidence type="ECO:0000256" key="1">
    <source>
        <dbReference type="ARBA" id="ARBA00001946"/>
    </source>
</evidence>
<dbReference type="PANTHER" id="PTHR45138:SF6">
    <property type="entry name" value="DIGUANYLATE CYCLASE DGCN"/>
    <property type="match status" value="1"/>
</dbReference>
<name>A0A3E0U0R6_9GAMM</name>
<gene>
    <name evidence="5" type="ORF">DXX94_03320</name>
</gene>
<proteinExistence type="predicted"/>
<dbReference type="NCBIfam" id="TIGR00254">
    <property type="entry name" value="GGDEF"/>
    <property type="match status" value="1"/>
</dbReference>
<dbReference type="FunFam" id="3.30.70.270:FF:000001">
    <property type="entry name" value="Diguanylate cyclase domain protein"/>
    <property type="match status" value="1"/>
</dbReference>
<dbReference type="InterPro" id="IPR043128">
    <property type="entry name" value="Rev_trsase/Diguanyl_cyclase"/>
</dbReference>
<feature type="transmembrane region" description="Helical" evidence="3">
    <location>
        <begin position="128"/>
        <end position="145"/>
    </location>
</feature>
<comment type="caution">
    <text evidence="5">The sequence shown here is derived from an EMBL/GenBank/DDBJ whole genome shotgun (WGS) entry which is preliminary data.</text>
</comment>
<dbReference type="InterPro" id="IPR029787">
    <property type="entry name" value="Nucleotide_cyclase"/>
</dbReference>
<comment type="cofactor">
    <cofactor evidence="1">
        <name>Mg(2+)</name>
        <dbReference type="ChEBI" id="CHEBI:18420"/>
    </cofactor>
</comment>
<dbReference type="InterPro" id="IPR007894">
    <property type="entry name" value="MASE2"/>
</dbReference>
<dbReference type="SUPFAM" id="SSF55073">
    <property type="entry name" value="Nucleotide cyclase"/>
    <property type="match status" value="1"/>
</dbReference>
<dbReference type="GO" id="GO:0043709">
    <property type="term" value="P:cell adhesion involved in single-species biofilm formation"/>
    <property type="evidence" value="ECO:0007669"/>
    <property type="project" value="TreeGrafter"/>
</dbReference>
<feature type="transmembrane region" description="Helical" evidence="3">
    <location>
        <begin position="51"/>
        <end position="70"/>
    </location>
</feature>
<feature type="domain" description="GGDEF" evidence="4">
    <location>
        <begin position="222"/>
        <end position="365"/>
    </location>
</feature>
<dbReference type="AlphaFoldDB" id="A0A3E0U0R6"/>
<dbReference type="EC" id="2.7.7.65" evidence="2"/>
<feature type="transmembrane region" description="Helical" evidence="3">
    <location>
        <begin position="104"/>
        <end position="121"/>
    </location>
</feature>